<evidence type="ECO:0008006" key="3">
    <source>
        <dbReference type="Google" id="ProtNLM"/>
    </source>
</evidence>
<dbReference type="STRING" id="2594813.A0A395MC61"/>
<protein>
    <recommendedName>
        <fullName evidence="3">Alcohol acetyltransferase</fullName>
    </recommendedName>
</protein>
<proteinExistence type="predicted"/>
<organism evidence="1 2">
    <name type="scientific">Fusarium flagelliforme</name>
    <dbReference type="NCBI Taxonomy" id="2675880"/>
    <lineage>
        <taxon>Eukaryota</taxon>
        <taxon>Fungi</taxon>
        <taxon>Dikarya</taxon>
        <taxon>Ascomycota</taxon>
        <taxon>Pezizomycotina</taxon>
        <taxon>Sordariomycetes</taxon>
        <taxon>Hypocreomycetidae</taxon>
        <taxon>Hypocreales</taxon>
        <taxon>Nectriaceae</taxon>
        <taxon>Fusarium</taxon>
        <taxon>Fusarium incarnatum-equiseti species complex</taxon>
    </lineage>
</organism>
<name>A0A395MC61_9HYPO</name>
<comment type="caution">
    <text evidence="1">The sequence shown here is derived from an EMBL/GenBank/DDBJ whole genome shotgun (WGS) entry which is preliminary data.</text>
</comment>
<dbReference type="InterPro" id="IPR010828">
    <property type="entry name" value="Atf2/Sli1-like"/>
</dbReference>
<dbReference type="PANTHER" id="PTHR28037:SF1">
    <property type="entry name" value="ALCOHOL O-ACETYLTRANSFERASE 1-RELATED"/>
    <property type="match status" value="1"/>
</dbReference>
<keyword evidence="2" id="KW-1185">Reference proteome</keyword>
<dbReference type="AlphaFoldDB" id="A0A395MC61"/>
<dbReference type="InterPro" id="IPR052058">
    <property type="entry name" value="Alcohol_O-acetyltransferase"/>
</dbReference>
<dbReference type="Proteomes" id="UP000265631">
    <property type="component" value="Unassembled WGS sequence"/>
</dbReference>
<evidence type="ECO:0000313" key="2">
    <source>
        <dbReference type="Proteomes" id="UP000265631"/>
    </source>
</evidence>
<gene>
    <name evidence="1" type="ORF">FIE12Z_10324</name>
</gene>
<evidence type="ECO:0000313" key="1">
    <source>
        <dbReference type="EMBL" id="RFN45458.1"/>
    </source>
</evidence>
<reference evidence="1 2" key="1">
    <citation type="journal article" date="2018" name="PLoS Pathog.">
        <title>Evolution of structural diversity of trichothecenes, a family of toxins produced by plant pathogenic and entomopathogenic fungi.</title>
        <authorList>
            <person name="Proctor R.H."/>
            <person name="McCormick S.P."/>
            <person name="Kim H.S."/>
            <person name="Cardoza R.E."/>
            <person name="Stanley A.M."/>
            <person name="Lindo L."/>
            <person name="Kelly A."/>
            <person name="Brown D.W."/>
            <person name="Lee T."/>
            <person name="Vaughan M.M."/>
            <person name="Alexander N.J."/>
            <person name="Busman M."/>
            <person name="Gutierrez S."/>
        </authorList>
    </citation>
    <scope>NUCLEOTIDE SEQUENCE [LARGE SCALE GENOMIC DNA]</scope>
    <source>
        <strain evidence="1 2">NRRL 13405</strain>
    </source>
</reference>
<dbReference type="GO" id="GO:0008080">
    <property type="term" value="F:N-acetyltransferase activity"/>
    <property type="evidence" value="ECO:0007669"/>
    <property type="project" value="TreeGrafter"/>
</dbReference>
<dbReference type="Pfam" id="PF07247">
    <property type="entry name" value="AATase"/>
    <property type="match status" value="1"/>
</dbReference>
<dbReference type="PANTHER" id="PTHR28037">
    <property type="entry name" value="ALCOHOL O-ACETYLTRANSFERASE 1-RELATED"/>
    <property type="match status" value="1"/>
</dbReference>
<accession>A0A395MC61</accession>
<sequence length="478" mass="52468">MTNNKSVTLGQYNSACVTATYTISPKDEPGLHLFEERFRSALEWSLQSTIQQHPGLLYSISDETDAGIALYKQVDEINQRDVLRIINSDEVSSTTAGPNESAPDVLLSQVLGDAHAEHWLPNKPAWKIIVLKHFQTSSKNHDSDRTSLGRLDIAFMAHHAIADGLSGVAFHASLMENFESLSASLCQPPWPMTFNERRAPPIAIEERVDCLSCNCTICSSPDTCGRKAWAGGAISQTPTVSLKHMVRIVTIPAEELSTVLQRCKQAKITLTALLHALICTSLRHGIKEDVPGFRSVTPLSVRQHTGASKKDIVDHVSFLTSYVSRAELEKIQECEPGSAVEEQHIIERAQSFGRDIITNAGQFPHGSMVTRLNRIEDLVSHFQSQGGTERKYTYELSNLGSTSDISPPDDSNLKLEKLTFTQCAVVAGPAIVFNCVSTRGGPLVISVTWQEGIVEESLIDHVVRGLEDRLVCVGDEDS</sequence>
<dbReference type="EMBL" id="PXXK01000351">
    <property type="protein sequence ID" value="RFN45458.1"/>
    <property type="molecule type" value="Genomic_DNA"/>
</dbReference>